<protein>
    <submittedName>
        <fullName evidence="2">Uncharacterized protein</fullName>
    </submittedName>
</protein>
<proteinExistence type="predicted"/>
<dbReference type="AlphaFoldDB" id="A0A4Z0HCC9"/>
<reference evidence="2 3" key="1">
    <citation type="submission" date="2019-03" db="EMBL/GenBank/DDBJ databases">
        <authorList>
            <person name="Gonzalez-Pimentel J.L."/>
        </authorList>
    </citation>
    <scope>NUCLEOTIDE SEQUENCE [LARGE SCALE GENOMIC DNA]</scope>
    <source>
        <strain evidence="2 3">JCM 31289</strain>
    </source>
</reference>
<comment type="caution">
    <text evidence="2">The sequence shown here is derived from an EMBL/GenBank/DDBJ whole genome shotgun (WGS) entry which is preliminary data.</text>
</comment>
<keyword evidence="3" id="KW-1185">Reference proteome</keyword>
<evidence type="ECO:0000256" key="1">
    <source>
        <dbReference type="SAM" id="MobiDB-lite"/>
    </source>
</evidence>
<feature type="compositionally biased region" description="Polar residues" evidence="1">
    <location>
        <begin position="1"/>
        <end position="10"/>
    </location>
</feature>
<evidence type="ECO:0000313" key="3">
    <source>
        <dbReference type="Proteomes" id="UP000297948"/>
    </source>
</evidence>
<dbReference type="RefSeq" id="WP_135337480.1">
    <property type="nucleotide sequence ID" value="NZ_JBHLTX010000022.1"/>
</dbReference>
<accession>A0A4Z0HCC9</accession>
<dbReference type="OrthoDB" id="4338678at2"/>
<organism evidence="2 3">
    <name type="scientific">Streptomyces palmae</name>
    <dbReference type="NCBI Taxonomy" id="1701085"/>
    <lineage>
        <taxon>Bacteria</taxon>
        <taxon>Bacillati</taxon>
        <taxon>Actinomycetota</taxon>
        <taxon>Actinomycetes</taxon>
        <taxon>Kitasatosporales</taxon>
        <taxon>Streptomycetaceae</taxon>
        <taxon>Streptomyces</taxon>
    </lineage>
</organism>
<dbReference type="Proteomes" id="UP000297948">
    <property type="component" value="Unassembled WGS sequence"/>
</dbReference>
<evidence type="ECO:0000313" key="2">
    <source>
        <dbReference type="EMBL" id="TGB17286.1"/>
    </source>
</evidence>
<sequence length="129" mass="14217">MSDNAPNNGPSARIRRASPTEAERGGTPRWQSLGLLLGGFTTLDDGFGPEPADPLDAPTLVEAVVPRRMTEAERAMVTVQDAGYEPREPYPGRADYAWRLRCTMPSCGRLTARTLHYIRRHGGCTHDRP</sequence>
<dbReference type="EMBL" id="SRID01000018">
    <property type="protein sequence ID" value="TGB17286.1"/>
    <property type="molecule type" value="Genomic_DNA"/>
</dbReference>
<gene>
    <name evidence="2" type="ORF">E4099_03855</name>
</gene>
<feature type="region of interest" description="Disordered" evidence="1">
    <location>
        <begin position="1"/>
        <end position="30"/>
    </location>
</feature>
<name>A0A4Z0HCC9_9ACTN</name>